<evidence type="ECO:0000256" key="3">
    <source>
        <dbReference type="ARBA" id="ARBA00022448"/>
    </source>
</evidence>
<dbReference type="PANTHER" id="PTHR30472">
    <property type="entry name" value="FERRIC ENTEROBACTIN TRANSPORT SYSTEM PERMEASE PROTEIN"/>
    <property type="match status" value="1"/>
</dbReference>
<proteinExistence type="inferred from homology"/>
<dbReference type="GO" id="GO:0005886">
    <property type="term" value="C:plasma membrane"/>
    <property type="evidence" value="ECO:0007669"/>
    <property type="project" value="UniProtKB-SubCell"/>
</dbReference>
<feature type="transmembrane region" description="Helical" evidence="10">
    <location>
        <begin position="289"/>
        <end position="310"/>
    </location>
</feature>
<evidence type="ECO:0000256" key="9">
    <source>
        <dbReference type="ARBA" id="ARBA00023136"/>
    </source>
</evidence>
<keyword evidence="5" id="KW-0406">Ion transport</keyword>
<evidence type="ECO:0000313" key="11">
    <source>
        <dbReference type="EMBL" id="RED65200.1"/>
    </source>
</evidence>
<sequence length="316" mass="34748">MRDSWKLIALGALALALIAVFMTIDGSGNWDYILPRRSKKILAILLTGTAISVSTVVFQTLTNNKILTPTLIGLDSMYVLLQTAIVFLFGSATLTSMAKNVQFALAVGMMVLFAGLLYKFLFNREGNHLYFLLLVGIICGTFFSSISSFMQMLLDPNDFLIVQDKMFASFNNMNTDVLILSIVLVLLVLLYFYRDFKYLDVMALGKEHAVNLGVPHGRITKRLLVAVALLVAVSTALVGPVTFLGLLVSNVAYRLMSTFRHKVVIAGTVLISIVALVGGQLIVERVFTFSTTLSVILNFVGGIYFLYLLLKESKSS</sequence>
<keyword evidence="3" id="KW-0813">Transport</keyword>
<keyword evidence="6 10" id="KW-0812">Transmembrane</keyword>
<dbReference type="CDD" id="cd06550">
    <property type="entry name" value="TM_ABC_iron-siderophores_like"/>
    <property type="match status" value="1"/>
</dbReference>
<dbReference type="SUPFAM" id="SSF81345">
    <property type="entry name" value="ABC transporter involved in vitamin B12 uptake, BtuC"/>
    <property type="match status" value="1"/>
</dbReference>
<dbReference type="Pfam" id="PF01032">
    <property type="entry name" value="FecCD"/>
    <property type="match status" value="1"/>
</dbReference>
<gene>
    <name evidence="11" type="ORF">DFP98_12191</name>
</gene>
<feature type="transmembrane region" description="Helical" evidence="10">
    <location>
        <begin position="263"/>
        <end position="283"/>
    </location>
</feature>
<dbReference type="Gene3D" id="1.10.3470.10">
    <property type="entry name" value="ABC transporter involved in vitamin B12 uptake, BtuC"/>
    <property type="match status" value="1"/>
</dbReference>
<evidence type="ECO:0000256" key="5">
    <source>
        <dbReference type="ARBA" id="ARBA00022496"/>
    </source>
</evidence>
<evidence type="ECO:0000256" key="10">
    <source>
        <dbReference type="SAM" id="Phobius"/>
    </source>
</evidence>
<comment type="subcellular location">
    <subcellularLocation>
        <location evidence="1">Cell membrane</location>
        <topology evidence="1">Multi-pass membrane protein</topology>
    </subcellularLocation>
</comment>
<comment type="caution">
    <text evidence="11">The sequence shown here is derived from an EMBL/GenBank/DDBJ whole genome shotgun (WGS) entry which is preliminary data.</text>
</comment>
<name>A0A3D9ITX1_9BACL</name>
<dbReference type="RefSeq" id="WP_116063122.1">
    <property type="nucleotide sequence ID" value="NZ_QRDZ01000021.1"/>
</dbReference>
<reference evidence="11 12" key="1">
    <citation type="submission" date="2018-07" db="EMBL/GenBank/DDBJ databases">
        <title>Genomic Encyclopedia of Type Strains, Phase III (KMG-III): the genomes of soil and plant-associated and newly described type strains.</title>
        <authorList>
            <person name="Whitman W."/>
        </authorList>
    </citation>
    <scope>NUCLEOTIDE SEQUENCE [LARGE SCALE GENOMIC DNA]</scope>
    <source>
        <strain evidence="11 12">CECT 7287</strain>
    </source>
</reference>
<keyword evidence="9 10" id="KW-0472">Membrane</keyword>
<feature type="transmembrane region" description="Helical" evidence="10">
    <location>
        <begin position="175"/>
        <end position="193"/>
    </location>
</feature>
<dbReference type="GO" id="GO:0033214">
    <property type="term" value="P:siderophore-iron import into cell"/>
    <property type="evidence" value="ECO:0007669"/>
    <property type="project" value="TreeGrafter"/>
</dbReference>
<keyword evidence="8" id="KW-0408">Iron</keyword>
<evidence type="ECO:0000313" key="12">
    <source>
        <dbReference type="Proteomes" id="UP000256977"/>
    </source>
</evidence>
<evidence type="ECO:0000256" key="1">
    <source>
        <dbReference type="ARBA" id="ARBA00004651"/>
    </source>
</evidence>
<evidence type="ECO:0000256" key="6">
    <source>
        <dbReference type="ARBA" id="ARBA00022692"/>
    </source>
</evidence>
<feature type="transmembrane region" description="Helical" evidence="10">
    <location>
        <begin position="66"/>
        <end position="89"/>
    </location>
</feature>
<feature type="transmembrane region" description="Helical" evidence="10">
    <location>
        <begin position="41"/>
        <end position="60"/>
    </location>
</feature>
<dbReference type="Proteomes" id="UP000256977">
    <property type="component" value="Unassembled WGS sequence"/>
</dbReference>
<feature type="transmembrane region" description="Helical" evidence="10">
    <location>
        <begin position="6"/>
        <end position="29"/>
    </location>
</feature>
<dbReference type="InterPro" id="IPR000522">
    <property type="entry name" value="ABC_transptr_permease_BtuC"/>
</dbReference>
<evidence type="ECO:0000256" key="8">
    <source>
        <dbReference type="ARBA" id="ARBA00023004"/>
    </source>
</evidence>
<dbReference type="GO" id="GO:0022857">
    <property type="term" value="F:transmembrane transporter activity"/>
    <property type="evidence" value="ECO:0007669"/>
    <property type="project" value="InterPro"/>
</dbReference>
<evidence type="ECO:0000256" key="4">
    <source>
        <dbReference type="ARBA" id="ARBA00022475"/>
    </source>
</evidence>
<feature type="transmembrane region" description="Helical" evidence="10">
    <location>
        <begin position="128"/>
        <end position="154"/>
    </location>
</feature>
<feature type="transmembrane region" description="Helical" evidence="10">
    <location>
        <begin position="101"/>
        <end position="122"/>
    </location>
</feature>
<keyword evidence="4" id="KW-1003">Cell membrane</keyword>
<evidence type="ECO:0000256" key="2">
    <source>
        <dbReference type="ARBA" id="ARBA00007935"/>
    </source>
</evidence>
<accession>A0A3D9ITX1</accession>
<organism evidence="11 12">
    <name type="scientific">Cohnella phaseoli</name>
    <dbReference type="NCBI Taxonomy" id="456490"/>
    <lineage>
        <taxon>Bacteria</taxon>
        <taxon>Bacillati</taxon>
        <taxon>Bacillota</taxon>
        <taxon>Bacilli</taxon>
        <taxon>Bacillales</taxon>
        <taxon>Paenibacillaceae</taxon>
        <taxon>Cohnella</taxon>
    </lineage>
</organism>
<evidence type="ECO:0000256" key="7">
    <source>
        <dbReference type="ARBA" id="ARBA00022989"/>
    </source>
</evidence>
<dbReference type="AlphaFoldDB" id="A0A3D9ITX1"/>
<dbReference type="InterPro" id="IPR037294">
    <property type="entry name" value="ABC_BtuC-like"/>
</dbReference>
<keyword evidence="7 10" id="KW-1133">Transmembrane helix</keyword>
<keyword evidence="12" id="KW-1185">Reference proteome</keyword>
<dbReference type="FunFam" id="1.10.3470.10:FF:000004">
    <property type="entry name" value="Iron compound ABC transporter, permease"/>
    <property type="match status" value="1"/>
</dbReference>
<dbReference type="OrthoDB" id="9796260at2"/>
<keyword evidence="5" id="KW-0410">Iron transport</keyword>
<dbReference type="PANTHER" id="PTHR30472:SF19">
    <property type="entry name" value="PETROBACTIN IMPORT SYSTEM PERMEASE PROTEIN YCLO"/>
    <property type="match status" value="1"/>
</dbReference>
<protein>
    <submittedName>
        <fullName evidence="11">Iron complex transport system permease protein</fullName>
    </submittedName>
</protein>
<comment type="similarity">
    <text evidence="2">Belongs to the binding-protein-dependent transport system permease family. FecCD subfamily.</text>
</comment>
<feature type="transmembrane region" description="Helical" evidence="10">
    <location>
        <begin position="223"/>
        <end position="251"/>
    </location>
</feature>
<dbReference type="EMBL" id="QRDZ01000021">
    <property type="protein sequence ID" value="RED65200.1"/>
    <property type="molecule type" value="Genomic_DNA"/>
</dbReference>